<protein>
    <submittedName>
        <fullName evidence="9">MotA/TolQ/ExbB proton channel family protein</fullName>
    </submittedName>
</protein>
<dbReference type="GO" id="GO:0015031">
    <property type="term" value="P:protein transport"/>
    <property type="evidence" value="ECO:0007669"/>
    <property type="project" value="UniProtKB-KW"/>
</dbReference>
<accession>A0A941F8W4</accession>
<evidence type="ECO:0000256" key="6">
    <source>
        <dbReference type="RuleBase" id="RU004057"/>
    </source>
</evidence>
<keyword evidence="3 7" id="KW-0812">Transmembrane</keyword>
<dbReference type="EMBL" id="JAGTAR010000067">
    <property type="protein sequence ID" value="MBR8538352.1"/>
    <property type="molecule type" value="Genomic_DNA"/>
</dbReference>
<dbReference type="Proteomes" id="UP000679220">
    <property type="component" value="Unassembled WGS sequence"/>
</dbReference>
<keyword evidence="6" id="KW-0653">Protein transport</keyword>
<evidence type="ECO:0000256" key="7">
    <source>
        <dbReference type="SAM" id="Phobius"/>
    </source>
</evidence>
<evidence type="ECO:0000313" key="9">
    <source>
        <dbReference type="EMBL" id="MBR8538352.1"/>
    </source>
</evidence>
<organism evidence="9 10">
    <name type="scientific">Carboxylicivirga sediminis</name>
    <dbReference type="NCBI Taxonomy" id="2006564"/>
    <lineage>
        <taxon>Bacteria</taxon>
        <taxon>Pseudomonadati</taxon>
        <taxon>Bacteroidota</taxon>
        <taxon>Bacteroidia</taxon>
        <taxon>Marinilabiliales</taxon>
        <taxon>Marinilabiliaceae</taxon>
        <taxon>Carboxylicivirga</taxon>
    </lineage>
</organism>
<keyword evidence="6" id="KW-0813">Transport</keyword>
<feature type="domain" description="MotA/TolQ/ExbB proton channel" evidence="8">
    <location>
        <begin position="43"/>
        <end position="123"/>
    </location>
</feature>
<reference evidence="9" key="2">
    <citation type="submission" date="2021-04" db="EMBL/GenBank/DDBJ databases">
        <authorList>
            <person name="Zhang T."/>
            <person name="Zhang Y."/>
            <person name="Lu D."/>
            <person name="Zuo D."/>
            <person name="Du Z."/>
        </authorList>
    </citation>
    <scope>NUCLEOTIDE SEQUENCE</scope>
    <source>
        <strain evidence="9">JR1</strain>
    </source>
</reference>
<evidence type="ECO:0000256" key="5">
    <source>
        <dbReference type="ARBA" id="ARBA00023136"/>
    </source>
</evidence>
<keyword evidence="10" id="KW-1185">Reference proteome</keyword>
<reference evidence="9" key="1">
    <citation type="journal article" date="2018" name="Int. J. Syst. Evol. Microbiol.">
        <title>Carboxylicivirga sediminis sp. nov., isolated from coastal sediment.</title>
        <authorList>
            <person name="Wang F.Q."/>
            <person name="Ren L.H."/>
            <person name="Zou R.J."/>
            <person name="Sun Y.Z."/>
            <person name="Liu X.J."/>
            <person name="Jiang F."/>
            <person name="Liu L.J."/>
        </authorList>
    </citation>
    <scope>NUCLEOTIDE SEQUENCE</scope>
    <source>
        <strain evidence="9">JR1</strain>
    </source>
</reference>
<comment type="caution">
    <text evidence="9">The sequence shown here is derived from an EMBL/GenBank/DDBJ whole genome shotgun (WGS) entry which is preliminary data.</text>
</comment>
<dbReference type="InterPro" id="IPR002898">
    <property type="entry name" value="MotA_ExbB_proton_chnl"/>
</dbReference>
<dbReference type="AlphaFoldDB" id="A0A941F8W4"/>
<feature type="transmembrane region" description="Helical" evidence="7">
    <location>
        <begin position="12"/>
        <end position="35"/>
    </location>
</feature>
<keyword evidence="5 7" id="KW-0472">Membrane</keyword>
<name>A0A941F8W4_9BACT</name>
<evidence type="ECO:0000259" key="8">
    <source>
        <dbReference type="Pfam" id="PF01618"/>
    </source>
</evidence>
<proteinExistence type="inferred from homology"/>
<dbReference type="Pfam" id="PF01618">
    <property type="entry name" value="MotA_ExbB"/>
    <property type="match status" value="1"/>
</dbReference>
<keyword evidence="2" id="KW-1003">Cell membrane</keyword>
<gene>
    <name evidence="9" type="ORF">KDU71_22465</name>
</gene>
<feature type="transmembrane region" description="Helical" evidence="7">
    <location>
        <begin position="99"/>
        <end position="125"/>
    </location>
</feature>
<comment type="subcellular location">
    <subcellularLocation>
        <location evidence="1">Cell membrane</location>
        <topology evidence="1">Multi-pass membrane protein</topology>
    </subcellularLocation>
    <subcellularLocation>
        <location evidence="6">Membrane</location>
        <topology evidence="6">Multi-pass membrane protein</topology>
    </subcellularLocation>
</comment>
<evidence type="ECO:0000256" key="2">
    <source>
        <dbReference type="ARBA" id="ARBA00022475"/>
    </source>
</evidence>
<sequence>MRDLFMTGGPLFMGILTILLVMATAWIIYHFIVGYTSKQINKTEILRKLSYAKSIGLFALITGLLGQLVGLSSMFSAIAEITSGGGAVSPAMAFGGIRVTMIVTMYGILIYLFTLLLWLAASVLIERKEQTGGQMG</sequence>
<comment type="similarity">
    <text evidence="6">Belongs to the exbB/tolQ family.</text>
</comment>
<dbReference type="RefSeq" id="WP_212193375.1">
    <property type="nucleotide sequence ID" value="NZ_JAGTAR010000067.1"/>
</dbReference>
<dbReference type="GO" id="GO:0005886">
    <property type="term" value="C:plasma membrane"/>
    <property type="evidence" value="ECO:0007669"/>
    <property type="project" value="UniProtKB-SubCell"/>
</dbReference>
<evidence type="ECO:0000256" key="4">
    <source>
        <dbReference type="ARBA" id="ARBA00022989"/>
    </source>
</evidence>
<keyword evidence="4 7" id="KW-1133">Transmembrane helix</keyword>
<feature type="transmembrane region" description="Helical" evidence="7">
    <location>
        <begin position="55"/>
        <end position="79"/>
    </location>
</feature>
<evidence type="ECO:0000256" key="3">
    <source>
        <dbReference type="ARBA" id="ARBA00022692"/>
    </source>
</evidence>
<evidence type="ECO:0000313" key="10">
    <source>
        <dbReference type="Proteomes" id="UP000679220"/>
    </source>
</evidence>
<evidence type="ECO:0000256" key="1">
    <source>
        <dbReference type="ARBA" id="ARBA00004651"/>
    </source>
</evidence>